<dbReference type="InterPro" id="IPR001623">
    <property type="entry name" value="DnaJ_domain"/>
</dbReference>
<dbReference type="OrthoDB" id="436519at2759"/>
<feature type="domain" description="J" evidence="3">
    <location>
        <begin position="34"/>
        <end position="101"/>
    </location>
</feature>
<dbReference type="Gene3D" id="1.10.287.110">
    <property type="entry name" value="DnaJ domain"/>
    <property type="match status" value="1"/>
</dbReference>
<dbReference type="GO" id="GO:0005737">
    <property type="term" value="C:cytoplasm"/>
    <property type="evidence" value="ECO:0007669"/>
    <property type="project" value="TreeGrafter"/>
</dbReference>
<dbReference type="InterPro" id="IPR036869">
    <property type="entry name" value="J_dom_sf"/>
</dbReference>
<dbReference type="SUPFAM" id="SSF46565">
    <property type="entry name" value="Chaperone J-domain"/>
    <property type="match status" value="1"/>
</dbReference>
<organism evidence="4 5">
    <name type="scientific">Leptobrachium leishanense</name>
    <name type="common">Leishan spiny toad</name>
    <dbReference type="NCBI Taxonomy" id="445787"/>
    <lineage>
        <taxon>Eukaryota</taxon>
        <taxon>Metazoa</taxon>
        <taxon>Chordata</taxon>
        <taxon>Craniata</taxon>
        <taxon>Vertebrata</taxon>
        <taxon>Euteleostomi</taxon>
        <taxon>Amphibia</taxon>
        <taxon>Batrachia</taxon>
        <taxon>Anura</taxon>
        <taxon>Pelobatoidea</taxon>
        <taxon>Megophryidae</taxon>
        <taxon>Leptobrachium</taxon>
    </lineage>
</organism>
<name>A0A8C5WBE0_9ANUR</name>
<keyword evidence="5" id="KW-1185">Reference proteome</keyword>
<reference evidence="4" key="1">
    <citation type="submission" date="2025-08" db="UniProtKB">
        <authorList>
            <consortium name="Ensembl"/>
        </authorList>
    </citation>
    <scope>IDENTIFICATION</scope>
</reference>
<dbReference type="PANTHER" id="PTHR44500:SF1">
    <property type="entry name" value="DNAJ HOMOLOG SUBFAMILY C MEMBER 12"/>
    <property type="match status" value="1"/>
</dbReference>
<keyword evidence="1" id="KW-0143">Chaperone</keyword>
<evidence type="ECO:0000313" key="4">
    <source>
        <dbReference type="Ensembl" id="ENSLLEP00000026376.1"/>
    </source>
</evidence>
<dbReference type="Pfam" id="PF00226">
    <property type="entry name" value="DnaJ"/>
    <property type="match status" value="1"/>
</dbReference>
<dbReference type="Proteomes" id="UP000694569">
    <property type="component" value="Unplaced"/>
</dbReference>
<dbReference type="Ensembl" id="ENSLLET00000027386.1">
    <property type="protein sequence ID" value="ENSLLEP00000026376.1"/>
    <property type="gene ID" value="ENSLLEG00000016736.1"/>
</dbReference>
<protein>
    <recommendedName>
        <fullName evidence="3">J domain-containing protein</fullName>
    </recommendedName>
</protein>
<sequence>RIQQITTPILLSDRAAHGILPTLLVTLLFLVHSRWWELLPLFSVEKKKVEQILAEYKVRALECHPDKQPGNLKAVETFQKLQQAKETLTNEASRAQYDYWRRSKIMIPYNQWEALQDCLKMSMHWAVKEQKEPMLEAPQTEPNMESEEMGSEIIYECDIPMKITDNIDLLSPKSPEGGPDMVRGLLHFRWSADTPSDLLRKFRNYEI</sequence>
<dbReference type="PROSITE" id="PS50076">
    <property type="entry name" value="DNAJ_2"/>
    <property type="match status" value="1"/>
</dbReference>
<evidence type="ECO:0000259" key="3">
    <source>
        <dbReference type="PROSITE" id="PS50076"/>
    </source>
</evidence>
<proteinExistence type="predicted"/>
<accession>A0A8C5WBE0</accession>
<dbReference type="CDD" id="cd06257">
    <property type="entry name" value="DnaJ"/>
    <property type="match status" value="1"/>
</dbReference>
<dbReference type="AlphaFoldDB" id="A0A8C5WBE0"/>
<dbReference type="SMART" id="SM00271">
    <property type="entry name" value="DnaJ"/>
    <property type="match status" value="1"/>
</dbReference>
<feature type="coiled-coil region" evidence="2">
    <location>
        <begin position="71"/>
        <end position="98"/>
    </location>
</feature>
<keyword evidence="2" id="KW-0175">Coiled coil</keyword>
<evidence type="ECO:0000256" key="1">
    <source>
        <dbReference type="ARBA" id="ARBA00023186"/>
    </source>
</evidence>
<dbReference type="GeneTree" id="ENSGT00940000159378"/>
<reference evidence="4" key="2">
    <citation type="submission" date="2025-09" db="UniProtKB">
        <authorList>
            <consortium name="Ensembl"/>
        </authorList>
    </citation>
    <scope>IDENTIFICATION</scope>
</reference>
<evidence type="ECO:0000313" key="5">
    <source>
        <dbReference type="Proteomes" id="UP000694569"/>
    </source>
</evidence>
<dbReference type="PANTHER" id="PTHR44500">
    <property type="entry name" value="DNAJ HOMOLOG SUBFAMILY C MEMBER 12"/>
    <property type="match status" value="1"/>
</dbReference>
<dbReference type="InterPro" id="IPR029827">
    <property type="entry name" value="JDP1-like"/>
</dbReference>
<evidence type="ECO:0000256" key="2">
    <source>
        <dbReference type="SAM" id="Coils"/>
    </source>
</evidence>